<dbReference type="EMBL" id="FMJY01000001">
    <property type="protein sequence ID" value="SCO77718.1"/>
    <property type="molecule type" value="Genomic_DNA"/>
</dbReference>
<dbReference type="AlphaFoldDB" id="A0A2H3SML4"/>
<name>A0A2H3SML4_FUSOX</name>
<evidence type="ECO:0000313" key="2">
    <source>
        <dbReference type="Proteomes" id="UP000219369"/>
    </source>
</evidence>
<gene>
    <name evidence="1" type="ORF">FRV6_01930</name>
</gene>
<organism evidence="1 2">
    <name type="scientific">Fusarium oxysporum</name>
    <name type="common">Fusarium vascular wilt</name>
    <dbReference type="NCBI Taxonomy" id="5507"/>
    <lineage>
        <taxon>Eukaryota</taxon>
        <taxon>Fungi</taxon>
        <taxon>Dikarya</taxon>
        <taxon>Ascomycota</taxon>
        <taxon>Pezizomycotina</taxon>
        <taxon>Sordariomycetes</taxon>
        <taxon>Hypocreomycetidae</taxon>
        <taxon>Hypocreales</taxon>
        <taxon>Nectriaceae</taxon>
        <taxon>Fusarium</taxon>
        <taxon>Fusarium oxysporum species complex</taxon>
    </lineage>
</organism>
<dbReference type="Proteomes" id="UP000219369">
    <property type="component" value="Unassembled WGS sequence"/>
</dbReference>
<accession>A0A2H3SML4</accession>
<reference evidence="2" key="1">
    <citation type="submission" date="2016-09" db="EMBL/GenBank/DDBJ databases">
        <authorList>
            <person name="Guldener U."/>
        </authorList>
    </citation>
    <scope>NUCLEOTIDE SEQUENCE [LARGE SCALE GENOMIC DNA]</scope>
    <source>
        <strain evidence="2">V64-1</strain>
    </source>
</reference>
<evidence type="ECO:0000313" key="1">
    <source>
        <dbReference type="EMBL" id="SCO77718.1"/>
    </source>
</evidence>
<sequence>MVAFGWTNLLPVFPQSDRHQTTSQAFAAVNDVLGF</sequence>
<proteinExistence type="predicted"/>
<protein>
    <submittedName>
        <fullName evidence="1">Uncharacterized protein</fullName>
    </submittedName>
</protein>